<accession>A0A2N7LB64</accession>
<reference evidence="3" key="1">
    <citation type="submission" date="2016-07" db="EMBL/GenBank/DDBJ databases">
        <title>Nontailed viruses are major unrecognized killers of bacteria in the ocean.</title>
        <authorList>
            <person name="Kauffman K."/>
            <person name="Hussain F."/>
            <person name="Yang J."/>
            <person name="Arevalo P."/>
            <person name="Brown J."/>
            <person name="Cutler M."/>
            <person name="Kelly L."/>
            <person name="Polz M.F."/>
        </authorList>
    </citation>
    <scope>NUCLEOTIDE SEQUENCE [LARGE SCALE GENOMIC DNA]</scope>
    <source>
        <strain evidence="3">10N.261.45.A10</strain>
    </source>
</reference>
<dbReference type="PANTHER" id="PTHR38743:SF2">
    <property type="entry name" value="DUF2185 DOMAIN-CONTAINING PROTEIN"/>
    <property type="match status" value="1"/>
</dbReference>
<evidence type="ECO:0000313" key="3">
    <source>
        <dbReference type="Proteomes" id="UP000235387"/>
    </source>
</evidence>
<evidence type="ECO:0000259" key="1">
    <source>
        <dbReference type="Pfam" id="PF09951"/>
    </source>
</evidence>
<proteinExistence type="predicted"/>
<sequence length="112" mass="12729">MTQHTELNGNSSHSPILLGYVIVNKELIDDGKSIGYFYRETPDSSEDSGWRFFTGEETQEFVDNADNFVLYSAPKLASLHPEILPFLSLKAPVELEWFKDAYVIVEEALLDQ</sequence>
<dbReference type="AlphaFoldDB" id="A0A2N7LB64"/>
<comment type="caution">
    <text evidence="2">The sequence shown here is derived from an EMBL/GenBank/DDBJ whole genome shotgun (WGS) entry which is preliminary data.</text>
</comment>
<gene>
    <name evidence="2" type="ORF">BCT23_15345</name>
</gene>
<name>A0A2N7LB64_9GAMM</name>
<organism evidence="2 3">
    <name type="scientific">Enterovibrio norvegicus</name>
    <dbReference type="NCBI Taxonomy" id="188144"/>
    <lineage>
        <taxon>Bacteria</taxon>
        <taxon>Pseudomonadati</taxon>
        <taxon>Pseudomonadota</taxon>
        <taxon>Gammaproteobacteria</taxon>
        <taxon>Vibrionales</taxon>
        <taxon>Vibrionaceae</taxon>
        <taxon>Enterovibrio</taxon>
    </lineage>
</organism>
<dbReference type="InterPro" id="IPR018689">
    <property type="entry name" value="Imm33_dom"/>
</dbReference>
<feature type="domain" description="Immunity protein Imm33" evidence="1">
    <location>
        <begin position="21"/>
        <end position="100"/>
    </location>
</feature>
<protein>
    <recommendedName>
        <fullName evidence="1">Immunity protein Imm33 domain-containing protein</fullName>
    </recommendedName>
</protein>
<dbReference type="PANTHER" id="PTHR38743">
    <property type="entry name" value="SIMILAR TO GLYOXYLASE I FAMILY PROTEIN"/>
    <property type="match status" value="1"/>
</dbReference>
<dbReference type="Pfam" id="PF09951">
    <property type="entry name" value="Imm33"/>
    <property type="match status" value="1"/>
</dbReference>
<dbReference type="EMBL" id="MDAL01000018">
    <property type="protein sequence ID" value="PMN92359.1"/>
    <property type="molecule type" value="Genomic_DNA"/>
</dbReference>
<dbReference type="RefSeq" id="WP_102390846.1">
    <property type="nucleotide sequence ID" value="NZ_MDAL01000018.1"/>
</dbReference>
<evidence type="ECO:0000313" key="2">
    <source>
        <dbReference type="EMBL" id="PMN92359.1"/>
    </source>
</evidence>
<dbReference type="Proteomes" id="UP000235387">
    <property type="component" value="Unassembled WGS sequence"/>
</dbReference>